<gene>
    <name evidence="2" type="ORF">B0T16DRAFT_406849</name>
</gene>
<feature type="region of interest" description="Disordered" evidence="1">
    <location>
        <begin position="12"/>
        <end position="56"/>
    </location>
</feature>
<reference evidence="2" key="1">
    <citation type="submission" date="2023-06" db="EMBL/GenBank/DDBJ databases">
        <title>Genome-scale phylogeny and comparative genomics of the fungal order Sordariales.</title>
        <authorList>
            <consortium name="Lawrence Berkeley National Laboratory"/>
            <person name="Hensen N."/>
            <person name="Bonometti L."/>
            <person name="Westerberg I."/>
            <person name="Brannstrom I.O."/>
            <person name="Guillou S."/>
            <person name="Cros-Aarteil S."/>
            <person name="Calhoun S."/>
            <person name="Haridas S."/>
            <person name="Kuo A."/>
            <person name="Mondo S."/>
            <person name="Pangilinan J."/>
            <person name="Riley R."/>
            <person name="Labutti K."/>
            <person name="Andreopoulos B."/>
            <person name="Lipzen A."/>
            <person name="Chen C."/>
            <person name="Yanf M."/>
            <person name="Daum C."/>
            <person name="Ng V."/>
            <person name="Clum A."/>
            <person name="Steindorff A."/>
            <person name="Ohm R."/>
            <person name="Martin F."/>
            <person name="Silar P."/>
            <person name="Natvig D."/>
            <person name="Lalanne C."/>
            <person name="Gautier V."/>
            <person name="Ament-Velasquez S.L."/>
            <person name="Kruys A."/>
            <person name="Hutchinson M.I."/>
            <person name="Powell A.J."/>
            <person name="Barry K."/>
            <person name="Miller A.N."/>
            <person name="Grigoriev I.V."/>
            <person name="Debuchy R."/>
            <person name="Gladieux P."/>
            <person name="Thoren M.H."/>
            <person name="Johannesson H."/>
        </authorList>
    </citation>
    <scope>NUCLEOTIDE SEQUENCE</scope>
    <source>
        <strain evidence="2">SMH2532-1</strain>
    </source>
</reference>
<sequence>MILRVDDVFPANRGALCSSPPTDLEPPWLKDDPSPTSSRSHIAILNKSPLSSASRT</sequence>
<accession>A0AA39YIY2</accession>
<dbReference type="Proteomes" id="UP001174936">
    <property type="component" value="Unassembled WGS sequence"/>
</dbReference>
<comment type="caution">
    <text evidence="2">The sequence shown here is derived from an EMBL/GenBank/DDBJ whole genome shotgun (WGS) entry which is preliminary data.</text>
</comment>
<dbReference type="AlphaFoldDB" id="A0AA39YIY2"/>
<organism evidence="2 3">
    <name type="scientific">Cercophora newfieldiana</name>
    <dbReference type="NCBI Taxonomy" id="92897"/>
    <lineage>
        <taxon>Eukaryota</taxon>
        <taxon>Fungi</taxon>
        <taxon>Dikarya</taxon>
        <taxon>Ascomycota</taxon>
        <taxon>Pezizomycotina</taxon>
        <taxon>Sordariomycetes</taxon>
        <taxon>Sordariomycetidae</taxon>
        <taxon>Sordariales</taxon>
        <taxon>Lasiosphaeriaceae</taxon>
        <taxon>Cercophora</taxon>
    </lineage>
</organism>
<protein>
    <submittedName>
        <fullName evidence="2">Uncharacterized protein</fullName>
    </submittedName>
</protein>
<evidence type="ECO:0000313" key="3">
    <source>
        <dbReference type="Proteomes" id="UP001174936"/>
    </source>
</evidence>
<name>A0AA39YIY2_9PEZI</name>
<dbReference type="EMBL" id="JAULSV010000002">
    <property type="protein sequence ID" value="KAK0652810.1"/>
    <property type="molecule type" value="Genomic_DNA"/>
</dbReference>
<evidence type="ECO:0000256" key="1">
    <source>
        <dbReference type="SAM" id="MobiDB-lite"/>
    </source>
</evidence>
<keyword evidence="3" id="KW-1185">Reference proteome</keyword>
<evidence type="ECO:0000313" key="2">
    <source>
        <dbReference type="EMBL" id="KAK0652810.1"/>
    </source>
</evidence>
<proteinExistence type="predicted"/>